<dbReference type="PANTHER" id="PTHR41260">
    <property type="entry name" value="PROTEIN ECSC"/>
    <property type="match status" value="1"/>
</dbReference>
<dbReference type="InterPro" id="IPR024787">
    <property type="entry name" value="EcsC"/>
</dbReference>
<dbReference type="OrthoDB" id="1705901at2"/>
<dbReference type="Proteomes" id="UP000063781">
    <property type="component" value="Chromosome"/>
</dbReference>
<sequence>MNQNNAYERTVRQEILAWRQKILRKPNSLSQSMAHMQARVYSHIPKNVQDFMTKSIKTMTQTILAASGMIQKTDNYSKLSLSERDYLLEKKYQTYNKVAIAQGVSFGLGGMLMGLGDFPALLSIKVKFLFDCASIYGFDINDPKERRFMLYVFQLAFCSDTRRPEVFSIIKNWDFDSIPEIDWEKFQVEYRDTIDIAKMLQLLPVVGSVFGGTANHRLLKHLKITAMNSYRLRIIRRDNLK</sequence>
<organism evidence="1 2">
    <name type="scientific">Erysipelothrix larvae</name>
    <dbReference type="NCBI Taxonomy" id="1514105"/>
    <lineage>
        <taxon>Bacteria</taxon>
        <taxon>Bacillati</taxon>
        <taxon>Bacillota</taxon>
        <taxon>Erysipelotrichia</taxon>
        <taxon>Erysipelotrichales</taxon>
        <taxon>Erysipelotrichaceae</taxon>
        <taxon>Erysipelothrix</taxon>
    </lineage>
</organism>
<evidence type="ECO:0008006" key="3">
    <source>
        <dbReference type="Google" id="ProtNLM"/>
    </source>
</evidence>
<protein>
    <recommendedName>
        <fullName evidence="3">ABC transporter-associated protein EcsC</fullName>
    </recommendedName>
</protein>
<evidence type="ECO:0000313" key="2">
    <source>
        <dbReference type="Proteomes" id="UP000063781"/>
    </source>
</evidence>
<dbReference type="RefSeq" id="WP_067632954.1">
    <property type="nucleotide sequence ID" value="NZ_CP013213.1"/>
</dbReference>
<dbReference type="EMBL" id="CP013213">
    <property type="protein sequence ID" value="AMC93817.1"/>
    <property type="molecule type" value="Genomic_DNA"/>
</dbReference>
<name>A0A0X8H0I5_9FIRM</name>
<reference evidence="1 2" key="1">
    <citation type="submission" date="2015-10" db="EMBL/GenBank/DDBJ databases">
        <title>Erysipelothrix larvae sp. LV19 isolated from the larval gut of the rhinoceros beetle, Trypoxylus dichotomus.</title>
        <authorList>
            <person name="Lim S."/>
            <person name="Kim B.-C."/>
        </authorList>
    </citation>
    <scope>NUCLEOTIDE SEQUENCE [LARGE SCALE GENOMIC DNA]</scope>
    <source>
        <strain evidence="1 2">LV19</strain>
    </source>
</reference>
<proteinExistence type="predicted"/>
<dbReference type="AlphaFoldDB" id="A0A0X8H0I5"/>
<gene>
    <name evidence="1" type="ORF">AOC36_07415</name>
</gene>
<dbReference type="Pfam" id="PF12787">
    <property type="entry name" value="EcsC"/>
    <property type="match status" value="1"/>
</dbReference>
<accession>A0A0X8H0I5</accession>
<dbReference type="KEGG" id="erl:AOC36_07415"/>
<keyword evidence="2" id="KW-1185">Reference proteome</keyword>
<dbReference type="PANTHER" id="PTHR41260:SF1">
    <property type="entry name" value="PROTEIN ECSC"/>
    <property type="match status" value="1"/>
</dbReference>
<evidence type="ECO:0000313" key="1">
    <source>
        <dbReference type="EMBL" id="AMC93817.1"/>
    </source>
</evidence>
<dbReference type="STRING" id="1514105.AOC36_07415"/>